<keyword evidence="4" id="KW-1185">Reference proteome</keyword>
<accession>A0A815T4L5</accession>
<evidence type="ECO:0000313" key="4">
    <source>
        <dbReference type="Proteomes" id="UP000663829"/>
    </source>
</evidence>
<dbReference type="AlphaFoldDB" id="A0A815T4L5"/>
<dbReference type="Proteomes" id="UP000681722">
    <property type="component" value="Unassembled WGS sequence"/>
</dbReference>
<sequence length="70" mass="8151">MLYHFEKGHSAAQAFRDLKELLGERTIGERQVRRWFNRFKSGNTSSEDEGGRGRWSDFDDQALLQAGFEN</sequence>
<dbReference type="OrthoDB" id="5872915at2759"/>
<proteinExistence type="predicted"/>
<dbReference type="EMBL" id="CAJNOQ010022397">
    <property type="protein sequence ID" value="CAF1500660.1"/>
    <property type="molecule type" value="Genomic_DNA"/>
</dbReference>
<name>A0A815T4L5_9BILA</name>
<protein>
    <recommendedName>
        <fullName evidence="1">Mos1 transposase HTH domain-containing protein</fullName>
    </recommendedName>
</protein>
<reference evidence="2" key="1">
    <citation type="submission" date="2021-02" db="EMBL/GenBank/DDBJ databases">
        <authorList>
            <person name="Nowell W R."/>
        </authorList>
    </citation>
    <scope>NUCLEOTIDE SEQUENCE</scope>
</reference>
<evidence type="ECO:0000313" key="2">
    <source>
        <dbReference type="EMBL" id="CAF1500660.1"/>
    </source>
</evidence>
<dbReference type="Pfam" id="PF17906">
    <property type="entry name" value="HTH_48"/>
    <property type="match status" value="1"/>
</dbReference>
<dbReference type="EMBL" id="CAJOBC010087912">
    <property type="protein sequence ID" value="CAF4362360.1"/>
    <property type="molecule type" value="Genomic_DNA"/>
</dbReference>
<organism evidence="2 4">
    <name type="scientific">Didymodactylos carnosus</name>
    <dbReference type="NCBI Taxonomy" id="1234261"/>
    <lineage>
        <taxon>Eukaryota</taxon>
        <taxon>Metazoa</taxon>
        <taxon>Spiralia</taxon>
        <taxon>Gnathifera</taxon>
        <taxon>Rotifera</taxon>
        <taxon>Eurotatoria</taxon>
        <taxon>Bdelloidea</taxon>
        <taxon>Philodinida</taxon>
        <taxon>Philodinidae</taxon>
        <taxon>Didymodactylos</taxon>
    </lineage>
</organism>
<evidence type="ECO:0000259" key="1">
    <source>
        <dbReference type="Pfam" id="PF17906"/>
    </source>
</evidence>
<feature type="domain" description="Mos1 transposase HTH" evidence="1">
    <location>
        <begin position="1"/>
        <end position="43"/>
    </location>
</feature>
<evidence type="ECO:0000313" key="3">
    <source>
        <dbReference type="EMBL" id="CAF4362360.1"/>
    </source>
</evidence>
<dbReference type="Gene3D" id="1.10.10.1450">
    <property type="match status" value="1"/>
</dbReference>
<gene>
    <name evidence="2" type="ORF">GPM918_LOCUS36666</name>
    <name evidence="3" type="ORF">SRO942_LOCUS37411</name>
</gene>
<dbReference type="Proteomes" id="UP000663829">
    <property type="component" value="Unassembled WGS sequence"/>
</dbReference>
<comment type="caution">
    <text evidence="2">The sequence shown here is derived from an EMBL/GenBank/DDBJ whole genome shotgun (WGS) entry which is preliminary data.</text>
</comment>
<dbReference type="InterPro" id="IPR041426">
    <property type="entry name" value="Mos1_HTH"/>
</dbReference>